<accession>A0A0A9CTQ5</accession>
<proteinExistence type="predicted"/>
<evidence type="ECO:0000256" key="1">
    <source>
        <dbReference type="SAM" id="MobiDB-lite"/>
    </source>
</evidence>
<reference evidence="3" key="1">
    <citation type="submission" date="2014-09" db="EMBL/GenBank/DDBJ databases">
        <authorList>
            <person name="Magalhaes I.L.F."/>
            <person name="Oliveira U."/>
            <person name="Santos F.R."/>
            <person name="Vidigal T.H.D.A."/>
            <person name="Brescovit A.D."/>
            <person name="Santos A.J."/>
        </authorList>
    </citation>
    <scope>NUCLEOTIDE SEQUENCE</scope>
    <source>
        <tissue evidence="3">Shoot tissue taken approximately 20 cm above the soil surface</tissue>
    </source>
</reference>
<keyword evidence="2" id="KW-0472">Membrane</keyword>
<sequence>MGAGGRRPLLLARDRHRGVEPAAEQAGADRPHGRAARWPQRQLMPPHQRLRAARRSALLVHRRPVSVNSGGALSCFLFHFCILLLSVKFMCSKWTQRLEFCALHNESIPNFRIYTSLSIMYPRNS</sequence>
<reference evidence="3" key="2">
    <citation type="journal article" date="2015" name="Data Brief">
        <title>Shoot transcriptome of the giant reed, Arundo donax.</title>
        <authorList>
            <person name="Barrero R.A."/>
            <person name="Guerrero F.D."/>
            <person name="Moolhuijzen P."/>
            <person name="Goolsby J.A."/>
            <person name="Tidwell J."/>
            <person name="Bellgard S.E."/>
            <person name="Bellgard M.I."/>
        </authorList>
    </citation>
    <scope>NUCLEOTIDE SEQUENCE</scope>
    <source>
        <tissue evidence="3">Shoot tissue taken approximately 20 cm above the soil surface</tissue>
    </source>
</reference>
<keyword evidence="2" id="KW-1133">Transmembrane helix</keyword>
<keyword evidence="2" id="KW-0812">Transmembrane</keyword>
<organism evidence="3">
    <name type="scientific">Arundo donax</name>
    <name type="common">Giant reed</name>
    <name type="synonym">Donax arundinaceus</name>
    <dbReference type="NCBI Taxonomy" id="35708"/>
    <lineage>
        <taxon>Eukaryota</taxon>
        <taxon>Viridiplantae</taxon>
        <taxon>Streptophyta</taxon>
        <taxon>Embryophyta</taxon>
        <taxon>Tracheophyta</taxon>
        <taxon>Spermatophyta</taxon>
        <taxon>Magnoliopsida</taxon>
        <taxon>Liliopsida</taxon>
        <taxon>Poales</taxon>
        <taxon>Poaceae</taxon>
        <taxon>PACMAD clade</taxon>
        <taxon>Arundinoideae</taxon>
        <taxon>Arundineae</taxon>
        <taxon>Arundo</taxon>
    </lineage>
</organism>
<feature type="transmembrane region" description="Helical" evidence="2">
    <location>
        <begin position="65"/>
        <end position="87"/>
    </location>
</feature>
<feature type="region of interest" description="Disordered" evidence="1">
    <location>
        <begin position="14"/>
        <end position="43"/>
    </location>
</feature>
<evidence type="ECO:0000313" key="3">
    <source>
        <dbReference type="EMBL" id="JAD76765.1"/>
    </source>
</evidence>
<evidence type="ECO:0000256" key="2">
    <source>
        <dbReference type="SAM" id="Phobius"/>
    </source>
</evidence>
<dbReference type="AlphaFoldDB" id="A0A0A9CTQ5"/>
<dbReference type="EMBL" id="GBRH01221130">
    <property type="protein sequence ID" value="JAD76765.1"/>
    <property type="molecule type" value="Transcribed_RNA"/>
</dbReference>
<name>A0A0A9CTQ5_ARUDO</name>
<protein>
    <submittedName>
        <fullName evidence="3">Uncharacterized protein</fullName>
    </submittedName>
</protein>